<dbReference type="AlphaFoldDB" id="A0A1G2DA26"/>
<feature type="transmembrane region" description="Helical" evidence="2">
    <location>
        <begin position="7"/>
        <end position="27"/>
    </location>
</feature>
<name>A0A1G2DA26_9BACT</name>
<evidence type="ECO:0000313" key="4">
    <source>
        <dbReference type="Proteomes" id="UP000177996"/>
    </source>
</evidence>
<dbReference type="Proteomes" id="UP000177996">
    <property type="component" value="Unassembled WGS sequence"/>
</dbReference>
<comment type="caution">
    <text evidence="3">The sequence shown here is derived from an EMBL/GenBank/DDBJ whole genome shotgun (WGS) entry which is preliminary data.</text>
</comment>
<accession>A0A1G2DA26</accession>
<feature type="region of interest" description="Disordered" evidence="1">
    <location>
        <begin position="208"/>
        <end position="262"/>
    </location>
</feature>
<gene>
    <name evidence="3" type="ORF">A3D65_04745</name>
</gene>
<keyword evidence="2" id="KW-1133">Transmembrane helix</keyword>
<organism evidence="3 4">
    <name type="scientific">Candidatus Lloydbacteria bacterium RIFCSPHIGHO2_02_FULL_50_13</name>
    <dbReference type="NCBI Taxonomy" id="1798661"/>
    <lineage>
        <taxon>Bacteria</taxon>
        <taxon>Candidatus Lloydiibacteriota</taxon>
    </lineage>
</organism>
<feature type="compositionally biased region" description="Pro residues" evidence="1">
    <location>
        <begin position="229"/>
        <end position="240"/>
    </location>
</feature>
<keyword evidence="2" id="KW-0472">Membrane</keyword>
<proteinExistence type="predicted"/>
<dbReference type="STRING" id="1798661.A3D65_04745"/>
<sequence length="262" mass="27461">MPINQKFIPIFFLVIGIVLGFAGGNMLPGKERANIEAVKARLAEFGMAPTQLLEVKQLSGTITAINGNTLIVKLYYPRDPLGDPSFDERVVTIDNNTKITFMVQKDEEVFKEELAVYQNEMSKVKPGTPGDLVNIPPAPQMSDKKDGNLSSFEIGKTVTITTAENVKERKSFTATAIDVTPSSPVVVGGVNTATGVVPPPPLVPIGTRAINFTPPPPPTVGSVSGSVSSPPPPPPPPVAPPSHGSTPVASPPPPPAAPPPAQ</sequence>
<feature type="compositionally biased region" description="Pro residues" evidence="1">
    <location>
        <begin position="249"/>
        <end position="262"/>
    </location>
</feature>
<evidence type="ECO:0000256" key="1">
    <source>
        <dbReference type="SAM" id="MobiDB-lite"/>
    </source>
</evidence>
<evidence type="ECO:0000313" key="3">
    <source>
        <dbReference type="EMBL" id="OGZ10485.1"/>
    </source>
</evidence>
<keyword evidence="2" id="KW-0812">Transmembrane</keyword>
<protein>
    <submittedName>
        <fullName evidence="3">Uncharacterized protein</fullName>
    </submittedName>
</protein>
<dbReference type="EMBL" id="MHLL01000009">
    <property type="protein sequence ID" value="OGZ10485.1"/>
    <property type="molecule type" value="Genomic_DNA"/>
</dbReference>
<evidence type="ECO:0000256" key="2">
    <source>
        <dbReference type="SAM" id="Phobius"/>
    </source>
</evidence>
<reference evidence="3 4" key="1">
    <citation type="journal article" date="2016" name="Nat. Commun.">
        <title>Thousands of microbial genomes shed light on interconnected biogeochemical processes in an aquifer system.</title>
        <authorList>
            <person name="Anantharaman K."/>
            <person name="Brown C.T."/>
            <person name="Hug L.A."/>
            <person name="Sharon I."/>
            <person name="Castelle C.J."/>
            <person name="Probst A.J."/>
            <person name="Thomas B.C."/>
            <person name="Singh A."/>
            <person name="Wilkins M.J."/>
            <person name="Karaoz U."/>
            <person name="Brodie E.L."/>
            <person name="Williams K.H."/>
            <person name="Hubbard S.S."/>
            <person name="Banfield J.F."/>
        </authorList>
    </citation>
    <scope>NUCLEOTIDE SEQUENCE [LARGE SCALE GENOMIC DNA]</scope>
</reference>